<name>Q6F742_ACIAD</name>
<dbReference type="AlphaFoldDB" id="Q6F742"/>
<dbReference type="Proteomes" id="UP000000430">
    <property type="component" value="Chromosome"/>
</dbReference>
<dbReference type="HOGENOM" id="CLU_018204_10_0_6"/>
<dbReference type="Gene3D" id="1.20.140.10">
    <property type="entry name" value="Butyryl-CoA Dehydrogenase, subunit A, domain 3"/>
    <property type="match status" value="1"/>
</dbReference>
<dbReference type="GO" id="GO:0006552">
    <property type="term" value="P:L-leucine catabolic process"/>
    <property type="evidence" value="ECO:0007669"/>
    <property type="project" value="TreeGrafter"/>
</dbReference>
<keyword evidence="1" id="KW-0560">Oxidoreductase</keyword>
<dbReference type="InterPro" id="IPR009100">
    <property type="entry name" value="AcylCoA_DH/oxidase_NM_dom_sf"/>
</dbReference>
<organism evidence="4 5">
    <name type="scientific">Acinetobacter baylyi (strain ATCC 33305 / BD413 / ADP1)</name>
    <dbReference type="NCBI Taxonomy" id="62977"/>
    <lineage>
        <taxon>Bacteria</taxon>
        <taxon>Pseudomonadati</taxon>
        <taxon>Pseudomonadota</taxon>
        <taxon>Gammaproteobacteria</taxon>
        <taxon>Moraxellales</taxon>
        <taxon>Moraxellaceae</taxon>
        <taxon>Acinetobacter</taxon>
    </lineage>
</organism>
<keyword evidence="4" id="KW-0503">Monooxygenase</keyword>
<gene>
    <name evidence="4" type="ordered locus">ACIAD3474</name>
</gene>
<dbReference type="GO" id="GO:0004497">
    <property type="term" value="F:monooxygenase activity"/>
    <property type="evidence" value="ECO:0007669"/>
    <property type="project" value="UniProtKB-KW"/>
</dbReference>
<evidence type="ECO:0000256" key="1">
    <source>
        <dbReference type="ARBA" id="ARBA00023002"/>
    </source>
</evidence>
<evidence type="ECO:0000313" key="4">
    <source>
        <dbReference type="EMBL" id="CAG70123.1"/>
    </source>
</evidence>
<evidence type="ECO:0000313" key="5">
    <source>
        <dbReference type="Proteomes" id="UP000000430"/>
    </source>
</evidence>
<reference evidence="4 5" key="1">
    <citation type="journal article" date="2004" name="Nucleic Acids Res.">
        <title>Unique features revealed by the genome sequence of Acinetobacter sp. ADP1, a versatile and naturally transformation competent bacterium.</title>
        <authorList>
            <person name="Barbe V."/>
            <person name="Vallenet D."/>
            <person name="Fonknechten N."/>
            <person name="Kreimeyer A."/>
            <person name="Oztas S."/>
            <person name="Labarre L."/>
            <person name="Cruveiller S."/>
            <person name="Robert C."/>
            <person name="Duprat S."/>
            <person name="Wincker P."/>
            <person name="Ornston L.N."/>
            <person name="Weissenbach J."/>
            <person name="Marliere P."/>
            <person name="Cohen G.N."/>
            <person name="Medigue C."/>
        </authorList>
    </citation>
    <scope>NUCLEOTIDE SEQUENCE [LARGE SCALE GENOMIC DNA]</scope>
    <source>
        <strain evidence="5">ATCC 33305 / BD413 / ADP1</strain>
    </source>
</reference>
<dbReference type="SUPFAM" id="SSF47203">
    <property type="entry name" value="Acyl-CoA dehydrogenase C-terminal domain-like"/>
    <property type="match status" value="1"/>
</dbReference>
<dbReference type="EMBL" id="CR543861">
    <property type="protein sequence ID" value="CAG70123.1"/>
    <property type="molecule type" value="Genomic_DNA"/>
</dbReference>
<dbReference type="GO" id="GO:0008470">
    <property type="term" value="F:3-methylbutanoyl-CoA dehydrogenase activity"/>
    <property type="evidence" value="ECO:0007669"/>
    <property type="project" value="TreeGrafter"/>
</dbReference>
<dbReference type="Gene3D" id="2.40.110.10">
    <property type="entry name" value="Butyryl-CoA Dehydrogenase, subunit A, domain 2"/>
    <property type="match status" value="1"/>
</dbReference>
<dbReference type="KEGG" id="aci:ACIAD3474"/>
<dbReference type="PANTHER" id="PTHR43884:SF12">
    <property type="entry name" value="ISOVALERYL-COA DEHYDROGENASE, MITOCHONDRIAL-RELATED"/>
    <property type="match status" value="1"/>
</dbReference>
<dbReference type="eggNOG" id="COG1960">
    <property type="taxonomic scope" value="Bacteria"/>
</dbReference>
<feature type="domain" description="Acyl-CoA dehydrogenase C-terminal" evidence="3">
    <location>
        <begin position="241"/>
        <end position="376"/>
    </location>
</feature>
<dbReference type="InterPro" id="IPR013107">
    <property type="entry name" value="Acyl-CoA_DH_C"/>
</dbReference>
<dbReference type="Gene3D" id="1.10.540.10">
    <property type="entry name" value="Acyl-CoA dehydrogenase/oxidase, N-terminal domain"/>
    <property type="match status" value="1"/>
</dbReference>
<dbReference type="InterPro" id="IPR037069">
    <property type="entry name" value="AcylCoA_DH/ox_N_sf"/>
</dbReference>
<dbReference type="Pfam" id="PF08028">
    <property type="entry name" value="Acyl-CoA_dh_2"/>
    <property type="match status" value="1"/>
</dbReference>
<dbReference type="InterPro" id="IPR036250">
    <property type="entry name" value="AcylCo_DH-like_C"/>
</dbReference>
<dbReference type="PIRSF" id="PIRSF016578">
    <property type="entry name" value="HsaA"/>
    <property type="match status" value="1"/>
</dbReference>
<accession>Q6F742</accession>
<evidence type="ECO:0000259" key="3">
    <source>
        <dbReference type="Pfam" id="PF08028"/>
    </source>
</evidence>
<sequence>MVINFIMNTTADFSLRHDPTYIAQQLAQEFAQTAAERDKAGGTAKHERDLIRKSGLLSLSIPQQYGGAGADWNVIFKTIQIIARVDSSLAHIYGFHHLLIATVQLFAQPEQYANWFRQTAEQNLFWGNTLNPLDVRTRVEQINEHEFIFHGDKSFCSGSIDSDMLLCSGYTAENKLLIGVIPTSREGVGFLGDWNNMGQRQTDSGTSHFEHVKILKQELLLNPGPLSTPYSSLRPLIAQLIFVHLFLGVAEGAFEIAKQVVQPQKAWGKSKAEQAIDDPYIQKHFAEFYVQLESVRLLTKKALDALQNAWQQVESLSAEQRGEVSIAIATAKIAATHTSLFITQNIFQVMGARATTASLNLDRFWRNVRTQTLHDPVDYKYQEIGEWILTAKVPDPSFYS</sequence>
<dbReference type="SUPFAM" id="SSF56645">
    <property type="entry name" value="Acyl-CoA dehydrogenase NM domain-like"/>
    <property type="match status" value="1"/>
</dbReference>
<dbReference type="InterPro" id="IPR046373">
    <property type="entry name" value="Acyl-CoA_Oxase/DH_mid-dom_sf"/>
</dbReference>
<protein>
    <submittedName>
        <fullName evidence="4">Putative FMNH2-dependent monooxygenase</fullName>
    </submittedName>
</protein>
<feature type="domain" description="Acyl-CoA dehydrogenase/oxidase N-terminal" evidence="2">
    <location>
        <begin position="26"/>
        <end position="121"/>
    </location>
</feature>
<dbReference type="InterPro" id="IPR013786">
    <property type="entry name" value="AcylCoA_DH/ox_N"/>
</dbReference>
<dbReference type="Pfam" id="PF02771">
    <property type="entry name" value="Acyl-CoA_dh_N"/>
    <property type="match status" value="1"/>
</dbReference>
<dbReference type="PANTHER" id="PTHR43884">
    <property type="entry name" value="ACYL-COA DEHYDROGENASE"/>
    <property type="match status" value="1"/>
</dbReference>
<proteinExistence type="predicted"/>
<evidence type="ECO:0000259" key="2">
    <source>
        <dbReference type="Pfam" id="PF02771"/>
    </source>
</evidence>
<dbReference type="STRING" id="202950.GCA_001485005_01732"/>
<dbReference type="GO" id="GO:0050660">
    <property type="term" value="F:flavin adenine dinucleotide binding"/>
    <property type="evidence" value="ECO:0007669"/>
    <property type="project" value="InterPro"/>
</dbReference>